<keyword evidence="10" id="KW-1185">Reference proteome</keyword>
<sequence>MSGTPPAALRDLVGPVYVPAAVFGVGQGAALPIVALTARDLGASVAVSALVTALTGAGLLAGDLPAGRIVARFGERRSILGGAAAGAVGVLLCLVAWDLWSLAVGVLLAGSAMSVWSLARQRYLTEAVPLALRARAMSVFATAWRAGALVGPFVGAAVITAVGLRGGFAVQLVAVVVSGLLMARLPDSASRTVRDGSAPVTPLAVASTYRHMFLTLGIGTVLLGAARASRDAVVPLWGDHIGLTPAQVSLLFGVAGVVEVLVSSPAGHLMDRFGRRAVATPSLVLLGTAYVLLPLTGTALTLGLVAVVLGIGNGFGNGVVMTIGADVSPATNRAEFLASWRLLHDAGMFGGPLAIGVVAAQTLVGASLVIAALAGAGAVVMWRSIPTFIPFPVRARDTARTTAPEGTRT</sequence>
<evidence type="ECO:0000256" key="5">
    <source>
        <dbReference type="ARBA" id="ARBA00022989"/>
    </source>
</evidence>
<organism evidence="9 10">
    <name type="scientific">Cellulomonas biazotea</name>
    <dbReference type="NCBI Taxonomy" id="1709"/>
    <lineage>
        <taxon>Bacteria</taxon>
        <taxon>Bacillati</taxon>
        <taxon>Actinomycetota</taxon>
        <taxon>Actinomycetes</taxon>
        <taxon>Micrococcales</taxon>
        <taxon>Cellulomonadaceae</taxon>
        <taxon>Cellulomonas</taxon>
    </lineage>
</organism>
<dbReference type="CDD" id="cd17325">
    <property type="entry name" value="MFS_MdtG_SLC18_like"/>
    <property type="match status" value="1"/>
</dbReference>
<keyword evidence="2" id="KW-0813">Transport</keyword>
<dbReference type="SUPFAM" id="SSF103473">
    <property type="entry name" value="MFS general substrate transporter"/>
    <property type="match status" value="1"/>
</dbReference>
<evidence type="ECO:0000259" key="8">
    <source>
        <dbReference type="PROSITE" id="PS50850"/>
    </source>
</evidence>
<feature type="transmembrane region" description="Helical" evidence="7">
    <location>
        <begin position="12"/>
        <end position="35"/>
    </location>
</feature>
<keyword evidence="3" id="KW-1003">Cell membrane</keyword>
<feature type="transmembrane region" description="Helical" evidence="7">
    <location>
        <begin position="78"/>
        <end position="97"/>
    </location>
</feature>
<dbReference type="GO" id="GO:0005886">
    <property type="term" value="C:plasma membrane"/>
    <property type="evidence" value="ECO:0007669"/>
    <property type="project" value="UniProtKB-SubCell"/>
</dbReference>
<dbReference type="Gene3D" id="1.20.1250.20">
    <property type="entry name" value="MFS general substrate transporter like domains"/>
    <property type="match status" value="2"/>
</dbReference>
<protein>
    <submittedName>
        <fullName evidence="9">MFS transporter</fullName>
    </submittedName>
</protein>
<dbReference type="GO" id="GO:0022857">
    <property type="term" value="F:transmembrane transporter activity"/>
    <property type="evidence" value="ECO:0007669"/>
    <property type="project" value="InterPro"/>
</dbReference>
<dbReference type="EMBL" id="BIMR01000022">
    <property type="protein sequence ID" value="GCE75399.1"/>
    <property type="molecule type" value="Genomic_DNA"/>
</dbReference>
<evidence type="ECO:0000256" key="3">
    <source>
        <dbReference type="ARBA" id="ARBA00022475"/>
    </source>
</evidence>
<evidence type="ECO:0000256" key="2">
    <source>
        <dbReference type="ARBA" id="ARBA00022448"/>
    </source>
</evidence>
<evidence type="ECO:0000256" key="7">
    <source>
        <dbReference type="SAM" id="Phobius"/>
    </source>
</evidence>
<dbReference type="Pfam" id="PF07690">
    <property type="entry name" value="MFS_1"/>
    <property type="match status" value="2"/>
</dbReference>
<feature type="transmembrane region" description="Helical" evidence="7">
    <location>
        <begin position="41"/>
        <end position="66"/>
    </location>
</feature>
<reference evidence="9 10" key="1">
    <citation type="submission" date="2019-01" db="EMBL/GenBank/DDBJ databases">
        <title>Draft genome sequence of Cellulomonas takizawaensis strain TKZ-21.</title>
        <authorList>
            <person name="Yamamura H."/>
            <person name="Hayashi T."/>
            <person name="Hamada M."/>
            <person name="Serisawa Y."/>
            <person name="Matsuyama K."/>
            <person name="Nakagawa Y."/>
            <person name="Otoguro M."/>
            <person name="Yanagida F."/>
            <person name="Hayakawa M."/>
        </authorList>
    </citation>
    <scope>NUCLEOTIDE SEQUENCE [LARGE SCALE GENOMIC DNA]</scope>
    <source>
        <strain evidence="9 10">NBRC12680</strain>
    </source>
</reference>
<dbReference type="InterPro" id="IPR011701">
    <property type="entry name" value="MFS"/>
</dbReference>
<gene>
    <name evidence="9" type="ORF">CBZ_04550</name>
</gene>
<feature type="transmembrane region" description="Helical" evidence="7">
    <location>
        <begin position="168"/>
        <end position="185"/>
    </location>
</feature>
<proteinExistence type="predicted"/>
<evidence type="ECO:0000313" key="10">
    <source>
        <dbReference type="Proteomes" id="UP000289954"/>
    </source>
</evidence>
<evidence type="ECO:0000256" key="4">
    <source>
        <dbReference type="ARBA" id="ARBA00022692"/>
    </source>
</evidence>
<feature type="transmembrane region" description="Helical" evidence="7">
    <location>
        <begin position="212"/>
        <end position="229"/>
    </location>
</feature>
<keyword evidence="6 7" id="KW-0472">Membrane</keyword>
<feature type="transmembrane region" description="Helical" evidence="7">
    <location>
        <begin position="103"/>
        <end position="119"/>
    </location>
</feature>
<dbReference type="InterPro" id="IPR020846">
    <property type="entry name" value="MFS_dom"/>
</dbReference>
<dbReference type="AlphaFoldDB" id="A0A402DMP8"/>
<dbReference type="PROSITE" id="PS50850">
    <property type="entry name" value="MFS"/>
    <property type="match status" value="1"/>
</dbReference>
<dbReference type="InterPro" id="IPR050171">
    <property type="entry name" value="MFS_Transporters"/>
</dbReference>
<feature type="transmembrane region" description="Helical" evidence="7">
    <location>
        <begin position="241"/>
        <end position="262"/>
    </location>
</feature>
<feature type="transmembrane region" description="Helical" evidence="7">
    <location>
        <begin position="139"/>
        <end position="162"/>
    </location>
</feature>
<dbReference type="RefSeq" id="WP_218022695.1">
    <property type="nucleotide sequence ID" value="NZ_BIMR01000022.1"/>
</dbReference>
<dbReference type="PANTHER" id="PTHR23517">
    <property type="entry name" value="RESISTANCE PROTEIN MDTM, PUTATIVE-RELATED-RELATED"/>
    <property type="match status" value="1"/>
</dbReference>
<feature type="transmembrane region" description="Helical" evidence="7">
    <location>
        <begin position="283"/>
        <end position="311"/>
    </location>
</feature>
<name>A0A402DMP8_9CELL</name>
<evidence type="ECO:0000313" key="9">
    <source>
        <dbReference type="EMBL" id="GCE75399.1"/>
    </source>
</evidence>
<comment type="subcellular location">
    <subcellularLocation>
        <location evidence="1">Cell membrane</location>
        <topology evidence="1">Multi-pass membrane protein</topology>
    </subcellularLocation>
</comment>
<accession>A0A402DMP8</accession>
<feature type="domain" description="Major facilitator superfamily (MFS) profile" evidence="8">
    <location>
        <begin position="12"/>
        <end position="389"/>
    </location>
</feature>
<comment type="caution">
    <text evidence="9">The sequence shown here is derived from an EMBL/GenBank/DDBJ whole genome shotgun (WGS) entry which is preliminary data.</text>
</comment>
<feature type="transmembrane region" description="Helical" evidence="7">
    <location>
        <begin position="353"/>
        <end position="382"/>
    </location>
</feature>
<keyword evidence="5 7" id="KW-1133">Transmembrane helix</keyword>
<dbReference type="Proteomes" id="UP000289954">
    <property type="component" value="Unassembled WGS sequence"/>
</dbReference>
<keyword evidence="4 7" id="KW-0812">Transmembrane</keyword>
<evidence type="ECO:0000256" key="1">
    <source>
        <dbReference type="ARBA" id="ARBA00004651"/>
    </source>
</evidence>
<evidence type="ECO:0000256" key="6">
    <source>
        <dbReference type="ARBA" id="ARBA00023136"/>
    </source>
</evidence>
<dbReference type="InterPro" id="IPR036259">
    <property type="entry name" value="MFS_trans_sf"/>
</dbReference>
<dbReference type="PANTHER" id="PTHR23517:SF3">
    <property type="entry name" value="INTEGRAL MEMBRANE TRANSPORT PROTEIN"/>
    <property type="match status" value="1"/>
</dbReference>